<protein>
    <recommendedName>
        <fullName evidence="2">DNA-directed RNA polymerase</fullName>
        <ecNumber evidence="2">2.7.7.6</ecNumber>
    </recommendedName>
</protein>
<evidence type="ECO:0000256" key="7">
    <source>
        <dbReference type="SAM" id="MobiDB-lite"/>
    </source>
</evidence>
<dbReference type="Gene3D" id="3.90.1800.10">
    <property type="entry name" value="RNA polymerase alpha subunit dimerisation domain"/>
    <property type="match status" value="1"/>
</dbReference>
<keyword evidence="5" id="KW-0548">Nucleotidyltransferase</keyword>
<keyword evidence="6" id="KW-0804">Transcription</keyword>
<accession>A0ABQ5KF16</accession>
<evidence type="ECO:0000256" key="1">
    <source>
        <dbReference type="ARBA" id="ARBA00006835"/>
    </source>
</evidence>
<dbReference type="Proteomes" id="UP001057375">
    <property type="component" value="Unassembled WGS sequence"/>
</dbReference>
<dbReference type="InterPro" id="IPR015712">
    <property type="entry name" value="DNA-dir_RNA_pol_su2"/>
</dbReference>
<dbReference type="GO" id="GO:0000428">
    <property type="term" value="C:DNA-directed RNA polymerase complex"/>
    <property type="evidence" value="ECO:0007669"/>
    <property type="project" value="UniProtKB-KW"/>
</dbReference>
<comment type="caution">
    <text evidence="9">The sequence shown here is derived from an EMBL/GenBank/DDBJ whole genome shotgun (WGS) entry which is preliminary data.</text>
</comment>
<gene>
    <name evidence="9" type="ORF">ADUPG1_005362</name>
</gene>
<feature type="non-terminal residue" evidence="9">
    <location>
        <position position="121"/>
    </location>
</feature>
<evidence type="ECO:0000313" key="9">
    <source>
        <dbReference type="EMBL" id="GKT29994.1"/>
    </source>
</evidence>
<keyword evidence="3 9" id="KW-0240">DNA-directed RNA polymerase</keyword>
<feature type="domain" description="DNA-directed RNA polymerase subunit 2 hybrid-binding" evidence="8">
    <location>
        <begin position="12"/>
        <end position="101"/>
    </location>
</feature>
<dbReference type="PANTHER" id="PTHR20856">
    <property type="entry name" value="DNA-DIRECTED RNA POLYMERASE I SUBUNIT 2"/>
    <property type="match status" value="1"/>
</dbReference>
<sequence length="121" mass="13668">KGIFKQEKKTSKKKEKKGADSSLDKKMAVDQVGAELVKQGMNYYGNEVMYSGIYGTEMPCEIFFGSVYNQRLRHMVSDKYQVRAKGKINEITRQPIKGRKRGGGIRVGEMERYALIAHGAT</sequence>
<comment type="similarity">
    <text evidence="1">Belongs to the RNA polymerase beta chain family.</text>
</comment>
<name>A0ABQ5KF16_9EUKA</name>
<dbReference type="InterPro" id="IPR007120">
    <property type="entry name" value="DNA-dir_RNAP_su2_dom"/>
</dbReference>
<proteinExistence type="inferred from homology"/>
<evidence type="ECO:0000256" key="4">
    <source>
        <dbReference type="ARBA" id="ARBA00022679"/>
    </source>
</evidence>
<evidence type="ECO:0000259" key="8">
    <source>
        <dbReference type="Pfam" id="PF00562"/>
    </source>
</evidence>
<dbReference type="EC" id="2.7.7.6" evidence="2"/>
<evidence type="ECO:0000256" key="2">
    <source>
        <dbReference type="ARBA" id="ARBA00012418"/>
    </source>
</evidence>
<evidence type="ECO:0000313" key="10">
    <source>
        <dbReference type="Proteomes" id="UP001057375"/>
    </source>
</evidence>
<dbReference type="InterPro" id="IPR037033">
    <property type="entry name" value="DNA-dir_RNAP_su2_hyb_sf"/>
</dbReference>
<keyword evidence="4" id="KW-0808">Transferase</keyword>
<dbReference type="Gene3D" id="2.40.270.10">
    <property type="entry name" value="DNA-directed RNA polymerase, subunit 2, domain 6"/>
    <property type="match status" value="1"/>
</dbReference>
<feature type="non-terminal residue" evidence="9">
    <location>
        <position position="1"/>
    </location>
</feature>
<keyword evidence="10" id="KW-1185">Reference proteome</keyword>
<evidence type="ECO:0000256" key="3">
    <source>
        <dbReference type="ARBA" id="ARBA00022478"/>
    </source>
</evidence>
<evidence type="ECO:0000256" key="5">
    <source>
        <dbReference type="ARBA" id="ARBA00022695"/>
    </source>
</evidence>
<feature type="region of interest" description="Disordered" evidence="7">
    <location>
        <begin position="1"/>
        <end position="22"/>
    </location>
</feature>
<dbReference type="SUPFAM" id="SSF64484">
    <property type="entry name" value="beta and beta-prime subunits of DNA dependent RNA-polymerase"/>
    <property type="match status" value="1"/>
</dbReference>
<evidence type="ECO:0000256" key="6">
    <source>
        <dbReference type="ARBA" id="ARBA00023163"/>
    </source>
</evidence>
<dbReference type="EMBL" id="BQXS01008527">
    <property type="protein sequence ID" value="GKT29994.1"/>
    <property type="molecule type" value="Genomic_DNA"/>
</dbReference>
<organism evidence="9 10">
    <name type="scientific">Aduncisulcus paluster</name>
    <dbReference type="NCBI Taxonomy" id="2918883"/>
    <lineage>
        <taxon>Eukaryota</taxon>
        <taxon>Metamonada</taxon>
        <taxon>Carpediemonas-like organisms</taxon>
        <taxon>Aduncisulcus</taxon>
    </lineage>
</organism>
<reference evidence="9" key="1">
    <citation type="submission" date="2022-03" db="EMBL/GenBank/DDBJ databases">
        <title>Draft genome sequence of Aduncisulcus paluster, a free-living microaerophilic Fornicata.</title>
        <authorList>
            <person name="Yuyama I."/>
            <person name="Kume K."/>
            <person name="Tamura T."/>
            <person name="Inagaki Y."/>
            <person name="Hashimoto T."/>
        </authorList>
    </citation>
    <scope>NUCLEOTIDE SEQUENCE</scope>
    <source>
        <strain evidence="9">NY0171</strain>
    </source>
</reference>
<dbReference type="Pfam" id="PF00562">
    <property type="entry name" value="RNA_pol_Rpb2_6"/>
    <property type="match status" value="1"/>
</dbReference>